<evidence type="ECO:0000313" key="4">
    <source>
        <dbReference type="Proteomes" id="UP000321058"/>
    </source>
</evidence>
<dbReference type="SUPFAM" id="SSF51556">
    <property type="entry name" value="Metallo-dependent hydrolases"/>
    <property type="match status" value="1"/>
</dbReference>
<dbReference type="GO" id="GO:0005829">
    <property type="term" value="C:cytosol"/>
    <property type="evidence" value="ECO:0007669"/>
    <property type="project" value="TreeGrafter"/>
</dbReference>
<feature type="domain" description="Amidohydrolase-related" evidence="2">
    <location>
        <begin position="6"/>
        <end position="343"/>
    </location>
</feature>
<accession>A0A512N3Z9</accession>
<evidence type="ECO:0000259" key="2">
    <source>
        <dbReference type="Pfam" id="PF04909"/>
    </source>
</evidence>
<dbReference type="PANTHER" id="PTHR21240:SF28">
    <property type="entry name" value="ISO-OROTATE DECARBOXYLASE (EUROFUNG)"/>
    <property type="match status" value="1"/>
</dbReference>
<dbReference type="Pfam" id="PF04909">
    <property type="entry name" value="Amidohydro_2"/>
    <property type="match status" value="1"/>
</dbReference>
<dbReference type="GO" id="GO:0019748">
    <property type="term" value="P:secondary metabolic process"/>
    <property type="evidence" value="ECO:0007669"/>
    <property type="project" value="TreeGrafter"/>
</dbReference>
<keyword evidence="3" id="KW-0378">Hydrolase</keyword>
<protein>
    <submittedName>
        <fullName evidence="3">Amidohydrolase</fullName>
    </submittedName>
</protein>
<gene>
    <name evidence="3" type="ORF">RSO01_08290</name>
</gene>
<dbReference type="GO" id="GO:0016831">
    <property type="term" value="F:carboxy-lyase activity"/>
    <property type="evidence" value="ECO:0007669"/>
    <property type="project" value="InterPro"/>
</dbReference>
<dbReference type="GO" id="GO:0016787">
    <property type="term" value="F:hydrolase activity"/>
    <property type="evidence" value="ECO:0007669"/>
    <property type="project" value="UniProtKB-KW"/>
</dbReference>
<dbReference type="Gene3D" id="3.20.20.140">
    <property type="entry name" value="Metal-dependent hydrolases"/>
    <property type="match status" value="1"/>
</dbReference>
<keyword evidence="4" id="KW-1185">Reference proteome</keyword>
<dbReference type="RefSeq" id="WP_147146526.1">
    <property type="nucleotide sequence ID" value="NZ_BKAJ01000015.1"/>
</dbReference>
<dbReference type="AlphaFoldDB" id="A0A512N3Z9"/>
<reference evidence="3 4" key="1">
    <citation type="submission" date="2019-07" db="EMBL/GenBank/DDBJ databases">
        <title>Whole genome shotgun sequence of Reyranella soli NBRC 108950.</title>
        <authorList>
            <person name="Hosoyama A."/>
            <person name="Uohara A."/>
            <person name="Ohji S."/>
            <person name="Ichikawa N."/>
        </authorList>
    </citation>
    <scope>NUCLEOTIDE SEQUENCE [LARGE SCALE GENOMIC DNA]</scope>
    <source>
        <strain evidence="3 4">NBRC 108950</strain>
    </source>
</reference>
<evidence type="ECO:0000256" key="1">
    <source>
        <dbReference type="ARBA" id="ARBA00023239"/>
    </source>
</evidence>
<organism evidence="3 4">
    <name type="scientific">Reyranella soli</name>
    <dbReference type="NCBI Taxonomy" id="1230389"/>
    <lineage>
        <taxon>Bacteria</taxon>
        <taxon>Pseudomonadati</taxon>
        <taxon>Pseudomonadota</taxon>
        <taxon>Alphaproteobacteria</taxon>
        <taxon>Hyphomicrobiales</taxon>
        <taxon>Reyranellaceae</taxon>
        <taxon>Reyranella</taxon>
    </lineage>
</organism>
<dbReference type="PANTHER" id="PTHR21240">
    <property type="entry name" value="2-AMINO-3-CARBOXYLMUCONATE-6-SEMIALDEHYDE DECARBOXYLASE"/>
    <property type="match status" value="1"/>
</dbReference>
<dbReference type="EMBL" id="BKAJ01000015">
    <property type="protein sequence ID" value="GEP53663.1"/>
    <property type="molecule type" value="Genomic_DNA"/>
</dbReference>
<name>A0A512N3Z9_9HYPH</name>
<dbReference type="OrthoDB" id="9799024at2"/>
<evidence type="ECO:0000313" key="3">
    <source>
        <dbReference type="EMBL" id="GEP53663.1"/>
    </source>
</evidence>
<keyword evidence="1" id="KW-0456">Lyase</keyword>
<proteinExistence type="predicted"/>
<dbReference type="InterPro" id="IPR032465">
    <property type="entry name" value="ACMSD"/>
</dbReference>
<sequence>MSLPLIDVHTHMYLPRYVALLRQRTRVPRIVSRAGGDRLVILPDEENDTSTSAGRPIGGEFHEVRRKLAFMDKHGIAVSVVSSANPWIDFVEPDEAPALAAQLNDDLEAICAASAGRLLGFGVLALQRPETCAAELKRIAGHPHMRGVIIGSAGRGRGLDDPDFEPIWKAAADGGLFVFIHPHYGVGQNLFPDTGHAMMLALGFTFETSIAVALLILRGVLERHPGLKLLIAHAGGTLPYLAGRLDSCVKNDISKDFGLPRPPSHYLRQCWYDSIAYHGPALAALTAFADPARIMFGTDHPFFRPHVADDVLDKTTWPAPEENLQALSSLSAEQQKAIAYANGLAAFAISLP</sequence>
<dbReference type="InterPro" id="IPR006680">
    <property type="entry name" value="Amidohydro-rel"/>
</dbReference>
<dbReference type="Proteomes" id="UP000321058">
    <property type="component" value="Unassembled WGS sequence"/>
</dbReference>
<comment type="caution">
    <text evidence="3">The sequence shown here is derived from an EMBL/GenBank/DDBJ whole genome shotgun (WGS) entry which is preliminary data.</text>
</comment>
<dbReference type="InterPro" id="IPR032466">
    <property type="entry name" value="Metal_Hydrolase"/>
</dbReference>